<dbReference type="Pfam" id="PF24923">
    <property type="entry name" value="ATP-grasp_IQCH"/>
    <property type="match status" value="1"/>
</dbReference>
<organism evidence="3 4">
    <name type="scientific">Tetraparma gracilis</name>
    <dbReference type="NCBI Taxonomy" id="2962635"/>
    <lineage>
        <taxon>Eukaryota</taxon>
        <taxon>Sar</taxon>
        <taxon>Stramenopiles</taxon>
        <taxon>Ochrophyta</taxon>
        <taxon>Bolidophyceae</taxon>
        <taxon>Parmales</taxon>
        <taxon>Triparmaceae</taxon>
        <taxon>Tetraparma</taxon>
    </lineage>
</organism>
<dbReference type="PANTHER" id="PTHR14465">
    <property type="entry name" value="IQ DOMAIN-CONTAINING PROTEIN H"/>
    <property type="match status" value="1"/>
</dbReference>
<dbReference type="PROSITE" id="PS50096">
    <property type="entry name" value="IQ"/>
    <property type="match status" value="1"/>
</dbReference>
<evidence type="ECO:0000313" key="3">
    <source>
        <dbReference type="EMBL" id="GMI29410.1"/>
    </source>
</evidence>
<dbReference type="InterPro" id="IPR056855">
    <property type="entry name" value="ATP-grasp_IQCH"/>
</dbReference>
<feature type="region of interest" description="Disordered" evidence="1">
    <location>
        <begin position="63"/>
        <end position="82"/>
    </location>
</feature>
<feature type="domain" description="IQCH-like ATP-grasp" evidence="2">
    <location>
        <begin position="474"/>
        <end position="699"/>
    </location>
</feature>
<protein>
    <recommendedName>
        <fullName evidence="2">IQCH-like ATP-grasp domain-containing protein</fullName>
    </recommendedName>
</protein>
<name>A0ABQ6MMZ9_9STRA</name>
<evidence type="ECO:0000259" key="2">
    <source>
        <dbReference type="Pfam" id="PF24923"/>
    </source>
</evidence>
<feature type="region of interest" description="Disordered" evidence="1">
    <location>
        <begin position="706"/>
        <end position="725"/>
    </location>
</feature>
<dbReference type="PANTHER" id="PTHR14465:SF0">
    <property type="entry name" value="IQ DOMAIN-CONTAINING PROTEIN H"/>
    <property type="match status" value="1"/>
</dbReference>
<dbReference type="EMBL" id="BRYB01003032">
    <property type="protein sequence ID" value="GMI29410.1"/>
    <property type="molecule type" value="Genomic_DNA"/>
</dbReference>
<sequence length="912" mass="99475">MSKKINSSLMNDPRVTAQRKPKNPPGMGVTKKTFHGDSPLTRVLQASQPAPAAGMGASVRYDSTSLGSGKGPTIRSEALPPNPTLTTVALEDQAGLPSEGDASIATTATKNGPSLTSDNPLNLEIDQIRSYLNMLDAYSLHNFLIWHGETVSSTPEFSSFHRKYKNIWGSILAVLSALETLLKTYEIPLAVIDGAAVADLAALDAPVIPDADLLSCISNKDQVLPLVETKNKATLLLSKSNPAQKLAGCATRIQAWARKCLGVAAFELFRTRSRAATRIQVHARRRIALLRVRAMLAERREYQTEKWAGLQTKLKQNWRRFEDPDAPKYILHVPSLTIEEYLRLGLSSFPVRQNLQLTRLVECAGPNVEVIYVAPFPLDDEILDYYKKILSIGGVADPHSKFTVVVPENIDRFPRHFPLASVLLYSPHALGRVRQCARDKPGYMVGGCGGYQEKKVALELGVPLLAPEADVGAWAGTRSGGKRAFMESDVSVVVGAHDIYDEEDFVIALTKLIASNLDVERWMFRVDVDYGNVGSGYFDVDELKVMADLRKERAQLYSIHKGDVSVWLHPDVQLLARAKILRELRAVLYQKGVCCGRDMFYSLKEFLRVFMRMGGVIEAEPIGIVGRPSMNLLITPLGEVKMLSAVDLLMDDEGALIGSSYPMLSVPPRALQGAAAAVGANLAKHDFIGYCSVNFVAYRVEAERPAEDGAASQTQTQTQTTGKPKVRRELRMCGVSIDPYLTNASAMHGFVKFVCGQPENEVLARSYASCDAVHNPGLCSVQYGSFFKLCRMQAVSFDLESLSGLMFLLYDSLSAGMLGMVAVGDNKFNSLERLAGGFGFIKGNVGSASSYNEVNLDDPGAGGEGFMAGFVRVMKAVETETRRVGVLFKADARKRMMKAARSTGGAPAEALT</sequence>
<evidence type="ECO:0000256" key="1">
    <source>
        <dbReference type="SAM" id="MobiDB-lite"/>
    </source>
</evidence>
<gene>
    <name evidence="3" type="ORF">TeGR_g6091</name>
</gene>
<keyword evidence="4" id="KW-1185">Reference proteome</keyword>
<evidence type="ECO:0000313" key="4">
    <source>
        <dbReference type="Proteomes" id="UP001165060"/>
    </source>
</evidence>
<feature type="region of interest" description="Disordered" evidence="1">
    <location>
        <begin position="1"/>
        <end position="29"/>
    </location>
</feature>
<feature type="compositionally biased region" description="Polar residues" evidence="1">
    <location>
        <begin position="1"/>
        <end position="10"/>
    </location>
</feature>
<accession>A0ABQ6MMZ9</accession>
<proteinExistence type="predicted"/>
<dbReference type="InterPro" id="IPR038752">
    <property type="entry name" value="IQCH"/>
</dbReference>
<comment type="caution">
    <text evidence="3">The sequence shown here is derived from an EMBL/GenBank/DDBJ whole genome shotgun (WGS) entry which is preliminary data.</text>
</comment>
<reference evidence="3 4" key="1">
    <citation type="journal article" date="2023" name="Commun. Biol.">
        <title>Genome analysis of Parmales, the sister group of diatoms, reveals the evolutionary specialization of diatoms from phago-mixotrophs to photoautotrophs.</title>
        <authorList>
            <person name="Ban H."/>
            <person name="Sato S."/>
            <person name="Yoshikawa S."/>
            <person name="Yamada K."/>
            <person name="Nakamura Y."/>
            <person name="Ichinomiya M."/>
            <person name="Sato N."/>
            <person name="Blanc-Mathieu R."/>
            <person name="Endo H."/>
            <person name="Kuwata A."/>
            <person name="Ogata H."/>
        </authorList>
    </citation>
    <scope>NUCLEOTIDE SEQUENCE [LARGE SCALE GENOMIC DNA]</scope>
</reference>
<dbReference type="Proteomes" id="UP001165060">
    <property type="component" value="Unassembled WGS sequence"/>
</dbReference>